<protein>
    <recommendedName>
        <fullName evidence="4">OmpA-like domain-containing protein</fullName>
    </recommendedName>
</protein>
<reference evidence="6" key="1">
    <citation type="journal article" date="2019" name="Int. J. Syst. Evol. Microbiol.">
        <title>The Global Catalogue of Microorganisms (GCM) 10K type strain sequencing project: providing services to taxonomists for standard genome sequencing and annotation.</title>
        <authorList>
            <consortium name="The Broad Institute Genomics Platform"/>
            <consortium name="The Broad Institute Genome Sequencing Center for Infectious Disease"/>
            <person name="Wu L."/>
            <person name="Ma J."/>
        </authorList>
    </citation>
    <scope>NUCLEOTIDE SEQUENCE [LARGE SCALE GENOMIC DNA]</scope>
    <source>
        <strain evidence="6">JCM 9377</strain>
    </source>
</reference>
<dbReference type="InterPro" id="IPR036737">
    <property type="entry name" value="OmpA-like_sf"/>
</dbReference>
<dbReference type="RefSeq" id="WP_344831434.1">
    <property type="nucleotide sequence ID" value="NZ_BAAAUV010000011.1"/>
</dbReference>
<dbReference type="PANTHER" id="PTHR30329:SF21">
    <property type="entry name" value="LIPOPROTEIN YIAD-RELATED"/>
    <property type="match status" value="1"/>
</dbReference>
<evidence type="ECO:0000256" key="3">
    <source>
        <dbReference type="SAM" id="SignalP"/>
    </source>
</evidence>
<feature type="chain" id="PRO_5045667934" description="OmpA-like domain-containing protein" evidence="3">
    <location>
        <begin position="22"/>
        <end position="181"/>
    </location>
</feature>
<feature type="region of interest" description="Disordered" evidence="2">
    <location>
        <begin position="147"/>
        <end position="167"/>
    </location>
</feature>
<dbReference type="InterPro" id="IPR050330">
    <property type="entry name" value="Bact_OuterMem_StrucFunc"/>
</dbReference>
<dbReference type="EMBL" id="BAAAUV010000011">
    <property type="protein sequence ID" value="GAA3220085.1"/>
    <property type="molecule type" value="Genomic_DNA"/>
</dbReference>
<dbReference type="SUPFAM" id="SSF103088">
    <property type="entry name" value="OmpA-like"/>
    <property type="match status" value="1"/>
</dbReference>
<dbReference type="PROSITE" id="PS51123">
    <property type="entry name" value="OMPA_2"/>
    <property type="match status" value="1"/>
</dbReference>
<comment type="caution">
    <text evidence="5">The sequence shown here is derived from an EMBL/GenBank/DDBJ whole genome shotgun (WGS) entry which is preliminary data.</text>
</comment>
<keyword evidence="1" id="KW-0472">Membrane</keyword>
<proteinExistence type="predicted"/>
<sequence>MRKVLPSAVLAVVLLGGAARAEPAADELARSVRTVDATARDLLPQVLSVNIAESVVPLESERAQGSGTVLTVSSDILFDFGAAELTSPALDYLAKIAPKLRGAKVTVVGHTDAIGTPAANLKLSLARARAVRDALLRLGVTGVTARGRGESAPVAPNRVKGKDDPQGRALNRRVEIGYRTA</sequence>
<dbReference type="Pfam" id="PF00691">
    <property type="entry name" value="OmpA"/>
    <property type="match status" value="1"/>
</dbReference>
<dbReference type="PANTHER" id="PTHR30329">
    <property type="entry name" value="STATOR ELEMENT OF FLAGELLAR MOTOR COMPLEX"/>
    <property type="match status" value="1"/>
</dbReference>
<gene>
    <name evidence="5" type="ORF">GCM10010468_44460</name>
</gene>
<dbReference type="Gene3D" id="3.30.1330.60">
    <property type="entry name" value="OmpA-like domain"/>
    <property type="match status" value="1"/>
</dbReference>
<evidence type="ECO:0000256" key="1">
    <source>
        <dbReference type="PROSITE-ProRule" id="PRU00473"/>
    </source>
</evidence>
<dbReference type="InterPro" id="IPR006665">
    <property type="entry name" value="OmpA-like"/>
</dbReference>
<keyword evidence="3" id="KW-0732">Signal</keyword>
<name>A0ABP6QIM8_9ACTN</name>
<evidence type="ECO:0000259" key="4">
    <source>
        <dbReference type="PROSITE" id="PS51123"/>
    </source>
</evidence>
<evidence type="ECO:0000256" key="2">
    <source>
        <dbReference type="SAM" id="MobiDB-lite"/>
    </source>
</evidence>
<organism evidence="5 6">
    <name type="scientific">Actinocorallia longicatena</name>
    <dbReference type="NCBI Taxonomy" id="111803"/>
    <lineage>
        <taxon>Bacteria</taxon>
        <taxon>Bacillati</taxon>
        <taxon>Actinomycetota</taxon>
        <taxon>Actinomycetes</taxon>
        <taxon>Streptosporangiales</taxon>
        <taxon>Thermomonosporaceae</taxon>
        <taxon>Actinocorallia</taxon>
    </lineage>
</organism>
<feature type="domain" description="OmpA-like" evidence="4">
    <location>
        <begin position="65"/>
        <end position="181"/>
    </location>
</feature>
<dbReference type="CDD" id="cd07185">
    <property type="entry name" value="OmpA_C-like"/>
    <property type="match status" value="1"/>
</dbReference>
<dbReference type="Proteomes" id="UP001501237">
    <property type="component" value="Unassembled WGS sequence"/>
</dbReference>
<evidence type="ECO:0000313" key="5">
    <source>
        <dbReference type="EMBL" id="GAA3220085.1"/>
    </source>
</evidence>
<evidence type="ECO:0000313" key="6">
    <source>
        <dbReference type="Proteomes" id="UP001501237"/>
    </source>
</evidence>
<keyword evidence="6" id="KW-1185">Reference proteome</keyword>
<feature type="signal peptide" evidence="3">
    <location>
        <begin position="1"/>
        <end position="21"/>
    </location>
</feature>
<accession>A0ABP6QIM8</accession>